<dbReference type="AlphaFoldDB" id="A0A8I0ESB5"/>
<dbReference type="EMBL" id="JACTVM010000001">
    <property type="protein sequence ID" value="MBC9225526.1"/>
    <property type="molecule type" value="Genomic_DNA"/>
</dbReference>
<sequence length="491" mass="48496">MKTHRLRSVLVATASLALIAGCGASETPSGDAPHDPTTITDATTVRAALADNVDVETGDTSEDAADAVDVTLSGATASSDSDDVSAKDGTVTISAPGTYRLHGSLTGQVVVDSNAEGAVRLLLDGASITSGTTAALHVAEADSVVVVLAQGSQNRLEDATTYADTSDDAPTGALFSTADLTIGGTGSLSVEGRSNNGIVSKDGLVLAGGTISVDAVDDGIIGKDYLVASGADVSVTAVDDGLRSDNTEDPGAGFVLVEDGSVRVDSRDDALKGVQVLVSGGTVDVAGSTEAVEGSVVIVDGGDLDLRSADDAVNASSSDEESTSAHGGTGSMEPDDSLRIVINGGTVDVWSSGDGIDSNGDLTVTGGTVTVHGPTSGEDGALDVNGDFEISGGTLLATGSATMLTAPSGESEQAWIAVPLDRTVSAGEKVVITDPKGDEVATFTARKDLAAVVYSSPQITTGQTYTVTAAGHTTTATAGEAPAGGPGSAAH</sequence>
<dbReference type="PROSITE" id="PS51257">
    <property type="entry name" value="PROKAR_LIPOPROTEIN"/>
    <property type="match status" value="1"/>
</dbReference>
<comment type="caution">
    <text evidence="3">The sequence shown here is derived from an EMBL/GenBank/DDBJ whole genome shotgun (WGS) entry which is preliminary data.</text>
</comment>
<evidence type="ECO:0000256" key="1">
    <source>
        <dbReference type="SAM" id="MobiDB-lite"/>
    </source>
</evidence>
<dbReference type="Pfam" id="PF14262">
    <property type="entry name" value="Cthe_2159"/>
    <property type="match status" value="1"/>
</dbReference>
<keyword evidence="2" id="KW-0732">Signal</keyword>
<dbReference type="Proteomes" id="UP000620591">
    <property type="component" value="Unassembled WGS sequence"/>
</dbReference>
<gene>
    <name evidence="3" type="ORF">IBG24_04250</name>
</gene>
<dbReference type="RefSeq" id="WP_187768699.1">
    <property type="nucleotide sequence ID" value="NZ_JACTVM010000001.1"/>
</dbReference>
<feature type="region of interest" description="Disordered" evidence="1">
    <location>
        <begin position="309"/>
        <end position="337"/>
    </location>
</feature>
<name>A0A8I0ESB5_9ACTN</name>
<protein>
    <submittedName>
        <fullName evidence="3">Carbohydrate-binding domain-containing protein</fullName>
    </submittedName>
</protein>
<feature type="signal peptide" evidence="2">
    <location>
        <begin position="1"/>
        <end position="24"/>
    </location>
</feature>
<dbReference type="InterPro" id="IPR025584">
    <property type="entry name" value="Cthe_2159"/>
</dbReference>
<reference evidence="3" key="1">
    <citation type="submission" date="2020-09" db="EMBL/GenBank/DDBJ databases">
        <title>Novel species in genus Aeromicrobium.</title>
        <authorList>
            <person name="Zhang G."/>
        </authorList>
    </citation>
    <scope>NUCLEOTIDE SEQUENCE</scope>
    <source>
        <strain evidence="3">Zg-636</strain>
    </source>
</reference>
<organism evidence="3 4">
    <name type="scientific">Aeromicrobium senzhongii</name>
    <dbReference type="NCBI Taxonomy" id="2663859"/>
    <lineage>
        <taxon>Bacteria</taxon>
        <taxon>Bacillati</taxon>
        <taxon>Actinomycetota</taxon>
        <taxon>Actinomycetes</taxon>
        <taxon>Propionibacteriales</taxon>
        <taxon>Nocardioidaceae</taxon>
        <taxon>Aeromicrobium</taxon>
    </lineage>
</organism>
<evidence type="ECO:0000313" key="4">
    <source>
        <dbReference type="Proteomes" id="UP000620591"/>
    </source>
</evidence>
<feature type="chain" id="PRO_5039569047" evidence="2">
    <location>
        <begin position="25"/>
        <end position="491"/>
    </location>
</feature>
<evidence type="ECO:0000256" key="2">
    <source>
        <dbReference type="SAM" id="SignalP"/>
    </source>
</evidence>
<proteinExistence type="predicted"/>
<accession>A0A8I0ESB5</accession>
<evidence type="ECO:0000313" key="3">
    <source>
        <dbReference type="EMBL" id="MBC9225526.1"/>
    </source>
</evidence>